<keyword evidence="6" id="KW-0413">Isomerase</keyword>
<dbReference type="InterPro" id="IPR036100">
    <property type="entry name" value="QueA_sf"/>
</dbReference>
<organism evidence="6 7">
    <name type="scientific">Candidatus Uhrbacteria bacterium RIFCSPHIGHO2_02_FULL_53_13</name>
    <dbReference type="NCBI Taxonomy" id="1802389"/>
    <lineage>
        <taxon>Bacteria</taxon>
        <taxon>Candidatus Uhriibacteriota</taxon>
    </lineage>
</organism>
<comment type="pathway">
    <text evidence="5">tRNA modification; tRNA-queuosine biosynthesis.</text>
</comment>
<protein>
    <recommendedName>
        <fullName evidence="5">S-adenosylmethionine:tRNA ribosyltransferase-isomerase</fullName>
        <ecNumber evidence="5">2.4.99.17</ecNumber>
    </recommendedName>
    <alternativeName>
        <fullName evidence="5">Queuosine biosynthesis protein QueA</fullName>
    </alternativeName>
</protein>
<dbReference type="InterPro" id="IPR003699">
    <property type="entry name" value="QueA"/>
</dbReference>
<evidence type="ECO:0000256" key="1">
    <source>
        <dbReference type="ARBA" id="ARBA00022490"/>
    </source>
</evidence>
<dbReference type="GO" id="GO:0051075">
    <property type="term" value="F:S-adenosylmethionine:tRNA ribosyltransferase-isomerase activity"/>
    <property type="evidence" value="ECO:0007669"/>
    <property type="project" value="UniProtKB-EC"/>
</dbReference>
<accession>A0A1F7TZ16</accession>
<dbReference type="Proteomes" id="UP000177097">
    <property type="component" value="Unassembled WGS sequence"/>
</dbReference>
<dbReference type="Pfam" id="PF02547">
    <property type="entry name" value="Queuosine_synth"/>
    <property type="match status" value="1"/>
</dbReference>
<dbReference type="InterPro" id="IPR042118">
    <property type="entry name" value="QueA_dom1"/>
</dbReference>
<evidence type="ECO:0000256" key="3">
    <source>
        <dbReference type="ARBA" id="ARBA00022691"/>
    </source>
</evidence>
<evidence type="ECO:0000313" key="7">
    <source>
        <dbReference type="Proteomes" id="UP000177097"/>
    </source>
</evidence>
<dbReference type="GO" id="GO:0005737">
    <property type="term" value="C:cytoplasm"/>
    <property type="evidence" value="ECO:0007669"/>
    <property type="project" value="UniProtKB-SubCell"/>
</dbReference>
<dbReference type="EC" id="2.4.99.17" evidence="5"/>
<comment type="function">
    <text evidence="5">Transfers and isomerizes the ribose moiety from AdoMet to the 7-aminomethyl group of 7-deazaguanine (preQ1-tRNA) to give epoxyqueuosine (oQ-tRNA).</text>
</comment>
<dbReference type="PANTHER" id="PTHR30307">
    <property type="entry name" value="S-ADENOSYLMETHIONINE:TRNA RIBOSYLTRANSFERASE-ISOMERASE"/>
    <property type="match status" value="1"/>
</dbReference>
<comment type="similarity">
    <text evidence="5">Belongs to the QueA family.</text>
</comment>
<keyword evidence="3 5" id="KW-0949">S-adenosyl-L-methionine</keyword>
<keyword evidence="1 5" id="KW-0963">Cytoplasm</keyword>
<dbReference type="PANTHER" id="PTHR30307:SF0">
    <property type="entry name" value="S-ADENOSYLMETHIONINE:TRNA RIBOSYLTRANSFERASE-ISOMERASE"/>
    <property type="match status" value="1"/>
</dbReference>
<dbReference type="NCBIfam" id="TIGR00113">
    <property type="entry name" value="queA"/>
    <property type="match status" value="1"/>
</dbReference>
<evidence type="ECO:0000256" key="2">
    <source>
        <dbReference type="ARBA" id="ARBA00022679"/>
    </source>
</evidence>
<comment type="catalytic activity">
    <reaction evidence="5">
        <text>7-aminomethyl-7-carbaguanosine(34) in tRNA + S-adenosyl-L-methionine = epoxyqueuosine(34) in tRNA + adenine + L-methionine + 2 H(+)</text>
        <dbReference type="Rhea" id="RHEA:32155"/>
        <dbReference type="Rhea" id="RHEA-COMP:10342"/>
        <dbReference type="Rhea" id="RHEA-COMP:18582"/>
        <dbReference type="ChEBI" id="CHEBI:15378"/>
        <dbReference type="ChEBI" id="CHEBI:16708"/>
        <dbReference type="ChEBI" id="CHEBI:57844"/>
        <dbReference type="ChEBI" id="CHEBI:59789"/>
        <dbReference type="ChEBI" id="CHEBI:82833"/>
        <dbReference type="ChEBI" id="CHEBI:194443"/>
        <dbReference type="EC" id="2.4.99.17"/>
    </reaction>
</comment>
<sequence length="337" mass="37483">MKTADFDYHLPRVRIAQASIEPRDHSRMLVVDCSSHVLADHHFFDLPTFLRSGDLIVWNDTKVFRARLHGRINECDVELFLLRVHGTLWHALIRPSKHISVGATITVASMPFFVEKKRSDGTARIRSPFSATDTIAFANRVGSVPTPPYIDSTLTDDASYQTIYAKQTGSVAAPTSGFHFTESLVDVLNTKGVQFASVTLHVGLGTFQPITTDTLEAHPMHSEWTSIPQQTVDDILCAKQMGRRVIAVGTTTTRALEGAAQHGELQAWEGDVNLFIKPGFPFRVVDALITNFHLPKTTLLSLVAAFLGSRDDLFDAYQHALRHHYRFASFGDAMLIQ</sequence>
<evidence type="ECO:0000313" key="6">
    <source>
        <dbReference type="EMBL" id="OGL70687.1"/>
    </source>
</evidence>
<gene>
    <name evidence="5" type="primary">queA</name>
    <name evidence="6" type="ORF">A3C17_01735</name>
</gene>
<name>A0A1F7TZ16_9BACT</name>
<proteinExistence type="inferred from homology"/>
<dbReference type="STRING" id="1802389.A3C17_01735"/>
<dbReference type="SUPFAM" id="SSF111337">
    <property type="entry name" value="QueA-like"/>
    <property type="match status" value="1"/>
</dbReference>
<dbReference type="UniPathway" id="UPA00392"/>
<keyword evidence="4 5" id="KW-0671">Queuosine biosynthesis</keyword>
<dbReference type="InterPro" id="IPR042119">
    <property type="entry name" value="QueA_dom2"/>
</dbReference>
<dbReference type="AlphaFoldDB" id="A0A1F7TZ16"/>
<keyword evidence="2 5" id="KW-0808">Transferase</keyword>
<evidence type="ECO:0000256" key="4">
    <source>
        <dbReference type="ARBA" id="ARBA00022785"/>
    </source>
</evidence>
<dbReference type="Gene3D" id="3.40.1780.10">
    <property type="entry name" value="QueA-like"/>
    <property type="match status" value="1"/>
</dbReference>
<comment type="caution">
    <text evidence="6">The sequence shown here is derived from an EMBL/GenBank/DDBJ whole genome shotgun (WGS) entry which is preliminary data.</text>
</comment>
<dbReference type="EMBL" id="MGDX01000027">
    <property type="protein sequence ID" value="OGL70687.1"/>
    <property type="molecule type" value="Genomic_DNA"/>
</dbReference>
<dbReference type="NCBIfam" id="NF001140">
    <property type="entry name" value="PRK00147.1"/>
    <property type="match status" value="1"/>
</dbReference>
<dbReference type="GO" id="GO:0008616">
    <property type="term" value="P:tRNA queuosine(34) biosynthetic process"/>
    <property type="evidence" value="ECO:0007669"/>
    <property type="project" value="UniProtKB-UniRule"/>
</dbReference>
<evidence type="ECO:0000256" key="5">
    <source>
        <dbReference type="HAMAP-Rule" id="MF_00113"/>
    </source>
</evidence>
<reference evidence="6 7" key="1">
    <citation type="journal article" date="2016" name="Nat. Commun.">
        <title>Thousands of microbial genomes shed light on interconnected biogeochemical processes in an aquifer system.</title>
        <authorList>
            <person name="Anantharaman K."/>
            <person name="Brown C.T."/>
            <person name="Hug L.A."/>
            <person name="Sharon I."/>
            <person name="Castelle C.J."/>
            <person name="Probst A.J."/>
            <person name="Thomas B.C."/>
            <person name="Singh A."/>
            <person name="Wilkins M.J."/>
            <person name="Karaoz U."/>
            <person name="Brodie E.L."/>
            <person name="Williams K.H."/>
            <person name="Hubbard S.S."/>
            <person name="Banfield J.F."/>
        </authorList>
    </citation>
    <scope>NUCLEOTIDE SEQUENCE [LARGE SCALE GENOMIC DNA]</scope>
</reference>
<comment type="subunit">
    <text evidence="5">Monomer.</text>
</comment>
<dbReference type="Gene3D" id="2.40.10.240">
    <property type="entry name" value="QueA-like"/>
    <property type="match status" value="1"/>
</dbReference>
<dbReference type="HAMAP" id="MF_00113">
    <property type="entry name" value="QueA"/>
    <property type="match status" value="1"/>
</dbReference>
<comment type="subcellular location">
    <subcellularLocation>
        <location evidence="5">Cytoplasm</location>
    </subcellularLocation>
</comment>